<evidence type="ECO:0000313" key="2">
    <source>
        <dbReference type="EMBL" id="KAF0887973.1"/>
    </source>
</evidence>
<organism evidence="2 3">
    <name type="scientific">Oryza meyeriana var. granulata</name>
    <dbReference type="NCBI Taxonomy" id="110450"/>
    <lineage>
        <taxon>Eukaryota</taxon>
        <taxon>Viridiplantae</taxon>
        <taxon>Streptophyta</taxon>
        <taxon>Embryophyta</taxon>
        <taxon>Tracheophyta</taxon>
        <taxon>Spermatophyta</taxon>
        <taxon>Magnoliopsida</taxon>
        <taxon>Liliopsida</taxon>
        <taxon>Poales</taxon>
        <taxon>Poaceae</taxon>
        <taxon>BOP clade</taxon>
        <taxon>Oryzoideae</taxon>
        <taxon>Oryzeae</taxon>
        <taxon>Oryzinae</taxon>
        <taxon>Oryza</taxon>
        <taxon>Oryza meyeriana</taxon>
    </lineage>
</organism>
<feature type="region of interest" description="Disordered" evidence="1">
    <location>
        <begin position="1"/>
        <end position="44"/>
    </location>
</feature>
<dbReference type="OrthoDB" id="265717at2759"/>
<accession>A0A6G1BKN3</accession>
<reference evidence="2 3" key="1">
    <citation type="submission" date="2019-11" db="EMBL/GenBank/DDBJ databases">
        <title>Whole genome sequence of Oryza granulata.</title>
        <authorList>
            <person name="Li W."/>
        </authorList>
    </citation>
    <scope>NUCLEOTIDE SEQUENCE [LARGE SCALE GENOMIC DNA]</scope>
    <source>
        <strain evidence="3">cv. Menghai</strain>
        <tissue evidence="2">Leaf</tissue>
    </source>
</reference>
<comment type="caution">
    <text evidence="2">The sequence shown here is derived from an EMBL/GenBank/DDBJ whole genome shotgun (WGS) entry which is preliminary data.</text>
</comment>
<feature type="compositionally biased region" description="Basic residues" evidence="1">
    <location>
        <begin position="26"/>
        <end position="41"/>
    </location>
</feature>
<gene>
    <name evidence="2" type="ORF">E2562_006895</name>
</gene>
<dbReference type="EMBL" id="SPHZ02000012">
    <property type="protein sequence ID" value="KAF0887973.1"/>
    <property type="molecule type" value="Genomic_DNA"/>
</dbReference>
<keyword evidence="3" id="KW-1185">Reference proteome</keyword>
<sequence length="172" mass="18942">MNGSDDGIDRRGKGDEELEQVEGGGRRGRTGRGAPRRHALRRASATTVVFTPAHHRCLDLGQKERREESDALRAANLPGRGRRLLAMRNMREGEVILMEQALLLYPASLASLPFFCSACFHSFCASASPRSAPRHVLPPPPASPLCHALQGRRWRPRVHHRATLGAESARQG</sequence>
<name>A0A6G1BKN3_9ORYZ</name>
<protein>
    <submittedName>
        <fullName evidence="2">Uncharacterized protein</fullName>
    </submittedName>
</protein>
<dbReference type="AlphaFoldDB" id="A0A6G1BKN3"/>
<evidence type="ECO:0000256" key="1">
    <source>
        <dbReference type="SAM" id="MobiDB-lite"/>
    </source>
</evidence>
<proteinExistence type="predicted"/>
<dbReference type="Proteomes" id="UP000479710">
    <property type="component" value="Unassembled WGS sequence"/>
</dbReference>
<evidence type="ECO:0000313" key="3">
    <source>
        <dbReference type="Proteomes" id="UP000479710"/>
    </source>
</evidence>